<proteinExistence type="predicted"/>
<evidence type="ECO:0000313" key="7">
    <source>
        <dbReference type="EMBL" id="KAG5591229.1"/>
    </source>
</evidence>
<evidence type="ECO:0000256" key="3">
    <source>
        <dbReference type="ARBA" id="ARBA00022806"/>
    </source>
</evidence>
<evidence type="ECO:0000256" key="1">
    <source>
        <dbReference type="ARBA" id="ARBA00004123"/>
    </source>
</evidence>
<keyword evidence="3" id="KW-0347">Helicase</keyword>
<evidence type="ECO:0000256" key="5">
    <source>
        <dbReference type="ARBA" id="ARBA00023242"/>
    </source>
</evidence>
<evidence type="ECO:0000256" key="2">
    <source>
        <dbReference type="ARBA" id="ARBA00022741"/>
    </source>
</evidence>
<comment type="caution">
    <text evidence="7">The sequence shown here is derived from an EMBL/GenBank/DDBJ whole genome shotgun (WGS) entry which is preliminary data.</text>
</comment>
<feature type="domain" description="SNF2 N-terminal" evidence="6">
    <location>
        <begin position="38"/>
        <end position="133"/>
    </location>
</feature>
<sequence>MKVSVLGINYDLFAGLIGDDGDDNAKEIGEILLKLSGLMVLEEGHIARNEQSLLWQALRKVETEKRILFSETLFQTNIKEFYNTLSIVYAKFGADPQQKWVYISSSIDKNARALEELRDITSPIVHACSQDVKKVSLTELDKWWKTPTIPSSSFKEKSLLFKLWKVYYDFLGLLIPSHDEDTRSS</sequence>
<organism evidence="7 8">
    <name type="scientific">Solanum commersonii</name>
    <name type="common">Commerson's wild potato</name>
    <name type="synonym">Commerson's nightshade</name>
    <dbReference type="NCBI Taxonomy" id="4109"/>
    <lineage>
        <taxon>Eukaryota</taxon>
        <taxon>Viridiplantae</taxon>
        <taxon>Streptophyta</taxon>
        <taxon>Embryophyta</taxon>
        <taxon>Tracheophyta</taxon>
        <taxon>Spermatophyta</taxon>
        <taxon>Magnoliopsida</taxon>
        <taxon>eudicotyledons</taxon>
        <taxon>Gunneridae</taxon>
        <taxon>Pentapetalae</taxon>
        <taxon>asterids</taxon>
        <taxon>lamiids</taxon>
        <taxon>Solanales</taxon>
        <taxon>Solanaceae</taxon>
        <taxon>Solanoideae</taxon>
        <taxon>Solaneae</taxon>
        <taxon>Solanum</taxon>
    </lineage>
</organism>
<dbReference type="OrthoDB" id="2020972at2759"/>
<keyword evidence="8" id="KW-1185">Reference proteome</keyword>
<accession>A0A9J5XTR1</accession>
<dbReference type="Gene3D" id="3.40.50.10810">
    <property type="entry name" value="Tandem AAA-ATPase domain"/>
    <property type="match status" value="1"/>
</dbReference>
<evidence type="ECO:0000256" key="4">
    <source>
        <dbReference type="ARBA" id="ARBA00022840"/>
    </source>
</evidence>
<dbReference type="AlphaFoldDB" id="A0A9J5XTR1"/>
<dbReference type="InterPro" id="IPR044567">
    <property type="entry name" value="CLSY/DRD1"/>
</dbReference>
<keyword evidence="5" id="KW-0539">Nucleus</keyword>
<keyword evidence="4" id="KW-0067">ATP-binding</keyword>
<comment type="subcellular location">
    <subcellularLocation>
        <location evidence="1">Nucleus</location>
    </subcellularLocation>
</comment>
<evidence type="ECO:0000259" key="6">
    <source>
        <dbReference type="Pfam" id="PF00176"/>
    </source>
</evidence>
<evidence type="ECO:0000313" key="8">
    <source>
        <dbReference type="Proteomes" id="UP000824120"/>
    </source>
</evidence>
<dbReference type="GO" id="GO:0005524">
    <property type="term" value="F:ATP binding"/>
    <property type="evidence" value="ECO:0007669"/>
    <property type="project" value="UniProtKB-KW"/>
</dbReference>
<keyword evidence="2" id="KW-0547">Nucleotide-binding</keyword>
<dbReference type="Pfam" id="PF00176">
    <property type="entry name" value="SNF2-rel_dom"/>
    <property type="match status" value="1"/>
</dbReference>
<keyword evidence="3" id="KW-0378">Hydrolase</keyword>
<dbReference type="InterPro" id="IPR000330">
    <property type="entry name" value="SNF2_N"/>
</dbReference>
<dbReference type="GO" id="GO:0080188">
    <property type="term" value="P:gene silencing by siRNA-directed DNA methylation"/>
    <property type="evidence" value="ECO:0007669"/>
    <property type="project" value="InterPro"/>
</dbReference>
<dbReference type="InterPro" id="IPR038718">
    <property type="entry name" value="SNF2-like_sf"/>
</dbReference>
<dbReference type="Proteomes" id="UP000824120">
    <property type="component" value="Chromosome 8"/>
</dbReference>
<dbReference type="PANTHER" id="PTHR45821">
    <property type="entry name" value="SNF2 DOMAIN-CONTAINING PROTEIN CLASSY 2-RELATED"/>
    <property type="match status" value="1"/>
</dbReference>
<reference evidence="7 8" key="1">
    <citation type="submission" date="2020-09" db="EMBL/GenBank/DDBJ databases">
        <title>De no assembly of potato wild relative species, Solanum commersonii.</title>
        <authorList>
            <person name="Cho K."/>
        </authorList>
    </citation>
    <scope>NUCLEOTIDE SEQUENCE [LARGE SCALE GENOMIC DNA]</scope>
    <source>
        <strain evidence="7">LZ3.2</strain>
        <tissue evidence="7">Leaf</tissue>
    </source>
</reference>
<protein>
    <recommendedName>
        <fullName evidence="6">SNF2 N-terminal domain-containing protein</fullName>
    </recommendedName>
</protein>
<dbReference type="PANTHER" id="PTHR45821:SF22">
    <property type="entry name" value="ATP-DEPENDENT HELICASE"/>
    <property type="match status" value="1"/>
</dbReference>
<name>A0A9J5XTR1_SOLCO</name>
<dbReference type="EMBL" id="JACXVP010000008">
    <property type="protein sequence ID" value="KAG5591229.1"/>
    <property type="molecule type" value="Genomic_DNA"/>
</dbReference>
<gene>
    <name evidence="7" type="ORF">H5410_041743</name>
</gene>
<dbReference type="GO" id="GO:0005634">
    <property type="term" value="C:nucleus"/>
    <property type="evidence" value="ECO:0007669"/>
    <property type="project" value="UniProtKB-SubCell"/>
</dbReference>
<dbReference type="GO" id="GO:0004386">
    <property type="term" value="F:helicase activity"/>
    <property type="evidence" value="ECO:0007669"/>
    <property type="project" value="UniProtKB-KW"/>
</dbReference>